<reference evidence="2 3" key="1">
    <citation type="submission" date="2018-08" db="EMBL/GenBank/DDBJ databases">
        <title>Genomic Encyclopedia of Type Strains, Phase IV (KMG-IV): sequencing the most valuable type-strain genomes for metagenomic binning, comparative biology and taxonomic classification.</title>
        <authorList>
            <person name="Goeker M."/>
        </authorList>
    </citation>
    <scope>NUCLEOTIDE SEQUENCE [LARGE SCALE GENOMIC DNA]</scope>
    <source>
        <strain evidence="2 3">DSM 26022</strain>
    </source>
</reference>
<evidence type="ECO:0000256" key="1">
    <source>
        <dbReference type="SAM" id="Phobius"/>
    </source>
</evidence>
<dbReference type="RefSeq" id="WP_116207304.1">
    <property type="nucleotide sequence ID" value="NZ_QUNR01000001.1"/>
</dbReference>
<dbReference type="EMBL" id="QUNR01000001">
    <property type="protein sequence ID" value="REH40255.1"/>
    <property type="molecule type" value="Genomic_DNA"/>
</dbReference>
<comment type="caution">
    <text evidence="2">The sequence shown here is derived from an EMBL/GenBank/DDBJ whole genome shotgun (WGS) entry which is preliminary data.</text>
</comment>
<feature type="transmembrane region" description="Helical" evidence="1">
    <location>
        <begin position="68"/>
        <end position="90"/>
    </location>
</feature>
<dbReference type="Proteomes" id="UP000256774">
    <property type="component" value="Unassembled WGS sequence"/>
</dbReference>
<proteinExistence type="predicted"/>
<keyword evidence="1" id="KW-0472">Membrane</keyword>
<sequence length="190" mass="21359">MTALALTLAALCIWLYQDAQRRHMRSPMAWVVLLVLLGPLALAIYWTRRPLFRGEYRLGGSAWVMVRVFLLGLTAWALLFTAVLMVWLSAFLPMPIIIALFMGMGILLGGTWLLVVAGLLFVAWMLRDPQAADIGPTHSALNQAELPVWGDRLLKVIFFAGLLSVFVLTEPAHPDWVEQIDWQSQSTMRL</sequence>
<evidence type="ECO:0000313" key="2">
    <source>
        <dbReference type="EMBL" id="REH40255.1"/>
    </source>
</evidence>
<dbReference type="AlphaFoldDB" id="A0A3E0H982"/>
<gene>
    <name evidence="2" type="ORF">DFR26_0454</name>
</gene>
<keyword evidence="3" id="KW-1185">Reference proteome</keyword>
<dbReference type="OrthoDB" id="6717588at2"/>
<organism evidence="2 3">
    <name type="scientific">Paraperlucidibaca baekdonensis</name>
    <dbReference type="NCBI Taxonomy" id="748120"/>
    <lineage>
        <taxon>Bacteria</taxon>
        <taxon>Pseudomonadati</taxon>
        <taxon>Pseudomonadota</taxon>
        <taxon>Gammaproteobacteria</taxon>
        <taxon>Moraxellales</taxon>
        <taxon>Moraxellaceae</taxon>
        <taxon>Paraperlucidibaca</taxon>
    </lineage>
</organism>
<keyword evidence="1" id="KW-1133">Transmembrane helix</keyword>
<feature type="transmembrane region" description="Helical" evidence="1">
    <location>
        <begin position="29"/>
        <end position="47"/>
    </location>
</feature>
<keyword evidence="1" id="KW-0812">Transmembrane</keyword>
<name>A0A3E0H982_9GAMM</name>
<feature type="transmembrane region" description="Helical" evidence="1">
    <location>
        <begin position="96"/>
        <end position="126"/>
    </location>
</feature>
<accession>A0A3E0H982</accession>
<evidence type="ECO:0000313" key="3">
    <source>
        <dbReference type="Proteomes" id="UP000256774"/>
    </source>
</evidence>
<protein>
    <submittedName>
        <fullName evidence="2">Uncharacterized protein</fullName>
    </submittedName>
</protein>